<dbReference type="EMBL" id="GEGO01007616">
    <property type="protein sequence ID" value="JAR87788.1"/>
    <property type="molecule type" value="Transcribed_RNA"/>
</dbReference>
<feature type="non-terminal residue" evidence="1">
    <location>
        <position position="1"/>
    </location>
</feature>
<proteinExistence type="predicted"/>
<evidence type="ECO:0000313" key="1">
    <source>
        <dbReference type="EMBL" id="JAR87788.1"/>
    </source>
</evidence>
<protein>
    <submittedName>
        <fullName evidence="1">Putative secreted protein</fullName>
    </submittedName>
</protein>
<dbReference type="AlphaFoldDB" id="A0A147BAJ2"/>
<sequence>KKRFWTDRRTDNSCPMASLGLWSSLGACPSTVLASPLVASYCRKKLHTSINGKDTLEAFPPTATSTFGFTWDFLVKLA</sequence>
<name>A0A147BAJ2_IXORI</name>
<reference evidence="1" key="1">
    <citation type="journal article" date="2018" name="PLoS Negl. Trop. Dis.">
        <title>Sialome diversity of ticks revealed by RNAseq of single tick salivary glands.</title>
        <authorList>
            <person name="Perner J."/>
            <person name="Kropackova S."/>
            <person name="Kopacek P."/>
            <person name="Ribeiro J.M."/>
        </authorList>
    </citation>
    <scope>NUCLEOTIDE SEQUENCE</scope>
    <source>
        <strain evidence="1">Siblings of single egg batch collected in Ceske Budejovice</strain>
        <tissue evidence="1">Salivary glands</tissue>
    </source>
</reference>
<organism evidence="1">
    <name type="scientific">Ixodes ricinus</name>
    <name type="common">Common tick</name>
    <name type="synonym">Acarus ricinus</name>
    <dbReference type="NCBI Taxonomy" id="34613"/>
    <lineage>
        <taxon>Eukaryota</taxon>
        <taxon>Metazoa</taxon>
        <taxon>Ecdysozoa</taxon>
        <taxon>Arthropoda</taxon>
        <taxon>Chelicerata</taxon>
        <taxon>Arachnida</taxon>
        <taxon>Acari</taxon>
        <taxon>Parasitiformes</taxon>
        <taxon>Ixodida</taxon>
        <taxon>Ixodoidea</taxon>
        <taxon>Ixodidae</taxon>
        <taxon>Ixodinae</taxon>
        <taxon>Ixodes</taxon>
    </lineage>
</organism>
<accession>A0A147BAJ2</accession>